<evidence type="ECO:0000256" key="1">
    <source>
        <dbReference type="SAM" id="MobiDB-lite"/>
    </source>
</evidence>
<name>A0A5B7DIW8_PORTR</name>
<organism evidence="2 3">
    <name type="scientific">Portunus trituberculatus</name>
    <name type="common">Swimming crab</name>
    <name type="synonym">Neptunus trituberculatus</name>
    <dbReference type="NCBI Taxonomy" id="210409"/>
    <lineage>
        <taxon>Eukaryota</taxon>
        <taxon>Metazoa</taxon>
        <taxon>Ecdysozoa</taxon>
        <taxon>Arthropoda</taxon>
        <taxon>Crustacea</taxon>
        <taxon>Multicrustacea</taxon>
        <taxon>Malacostraca</taxon>
        <taxon>Eumalacostraca</taxon>
        <taxon>Eucarida</taxon>
        <taxon>Decapoda</taxon>
        <taxon>Pleocyemata</taxon>
        <taxon>Brachyura</taxon>
        <taxon>Eubrachyura</taxon>
        <taxon>Portunoidea</taxon>
        <taxon>Portunidae</taxon>
        <taxon>Portuninae</taxon>
        <taxon>Portunus</taxon>
    </lineage>
</organism>
<evidence type="ECO:0000313" key="3">
    <source>
        <dbReference type="Proteomes" id="UP000324222"/>
    </source>
</evidence>
<dbReference type="EMBL" id="VSRR010000939">
    <property type="protein sequence ID" value="MPC21075.1"/>
    <property type="molecule type" value="Genomic_DNA"/>
</dbReference>
<dbReference type="Proteomes" id="UP000324222">
    <property type="component" value="Unassembled WGS sequence"/>
</dbReference>
<comment type="caution">
    <text evidence="2">The sequence shown here is derived from an EMBL/GenBank/DDBJ whole genome shotgun (WGS) entry which is preliminary data.</text>
</comment>
<accession>A0A5B7DIW8</accession>
<keyword evidence="3" id="KW-1185">Reference proteome</keyword>
<feature type="compositionally biased region" description="Polar residues" evidence="1">
    <location>
        <begin position="1"/>
        <end position="14"/>
    </location>
</feature>
<feature type="compositionally biased region" description="Basic and acidic residues" evidence="1">
    <location>
        <begin position="15"/>
        <end position="24"/>
    </location>
</feature>
<proteinExistence type="predicted"/>
<gene>
    <name evidence="2" type="ORF">E2C01_014048</name>
</gene>
<reference evidence="2 3" key="1">
    <citation type="submission" date="2019-05" db="EMBL/GenBank/DDBJ databases">
        <title>Another draft genome of Portunus trituberculatus and its Hox gene families provides insights of decapod evolution.</title>
        <authorList>
            <person name="Jeong J.-H."/>
            <person name="Song I."/>
            <person name="Kim S."/>
            <person name="Choi T."/>
            <person name="Kim D."/>
            <person name="Ryu S."/>
            <person name="Kim W."/>
        </authorList>
    </citation>
    <scope>NUCLEOTIDE SEQUENCE [LARGE SCALE GENOMIC DNA]</scope>
    <source>
        <tissue evidence="2">Muscle</tissue>
    </source>
</reference>
<protein>
    <submittedName>
        <fullName evidence="2">Uncharacterized protein</fullName>
    </submittedName>
</protein>
<evidence type="ECO:0000313" key="2">
    <source>
        <dbReference type="EMBL" id="MPC21075.1"/>
    </source>
</evidence>
<sequence length="91" mass="10068">MSCSSVTFSVTSEGQQRDPGDIREYQANNDTSAYLTAPRLVSPRLAHRSGDIEAVKKRAVAYRCGVDVEMVEVCGELNSPWRDASVRCLEM</sequence>
<feature type="region of interest" description="Disordered" evidence="1">
    <location>
        <begin position="1"/>
        <end position="24"/>
    </location>
</feature>
<dbReference type="AlphaFoldDB" id="A0A5B7DIW8"/>